<keyword evidence="1" id="KW-0472">Membrane</keyword>
<evidence type="ECO:0000256" key="1">
    <source>
        <dbReference type="SAM" id="Phobius"/>
    </source>
</evidence>
<keyword evidence="1" id="KW-0812">Transmembrane</keyword>
<keyword evidence="3" id="KW-1185">Reference proteome</keyword>
<feature type="transmembrane region" description="Helical" evidence="1">
    <location>
        <begin position="140"/>
        <end position="160"/>
    </location>
</feature>
<accession>A0ABS2MXD2</accession>
<evidence type="ECO:0000313" key="2">
    <source>
        <dbReference type="EMBL" id="MBM7570545.1"/>
    </source>
</evidence>
<proteinExistence type="predicted"/>
<dbReference type="RefSeq" id="WP_204497973.1">
    <property type="nucleotide sequence ID" value="NZ_JAFBDR010000004.1"/>
</dbReference>
<feature type="transmembrane region" description="Helical" evidence="1">
    <location>
        <begin position="115"/>
        <end position="134"/>
    </location>
</feature>
<dbReference type="EMBL" id="JAFBDR010000004">
    <property type="protein sequence ID" value="MBM7570545.1"/>
    <property type="molecule type" value="Genomic_DNA"/>
</dbReference>
<dbReference type="Pfam" id="PF22564">
    <property type="entry name" value="HAAS"/>
    <property type="match status" value="1"/>
</dbReference>
<reference evidence="2 3" key="1">
    <citation type="submission" date="2021-01" db="EMBL/GenBank/DDBJ databases">
        <title>Genomic Encyclopedia of Type Strains, Phase IV (KMG-IV): sequencing the most valuable type-strain genomes for metagenomic binning, comparative biology and taxonomic classification.</title>
        <authorList>
            <person name="Goeker M."/>
        </authorList>
    </citation>
    <scope>NUCLEOTIDE SEQUENCE [LARGE SCALE GENOMIC DNA]</scope>
    <source>
        <strain evidence="2 3">DSM 23711</strain>
    </source>
</reference>
<gene>
    <name evidence="2" type="ORF">JOC48_001023</name>
</gene>
<comment type="caution">
    <text evidence="2">The sequence shown here is derived from an EMBL/GenBank/DDBJ whole genome shotgun (WGS) entry which is preliminary data.</text>
</comment>
<organism evidence="2 3">
    <name type="scientific">Aquibacillus albus</name>
    <dbReference type="NCBI Taxonomy" id="1168171"/>
    <lineage>
        <taxon>Bacteria</taxon>
        <taxon>Bacillati</taxon>
        <taxon>Bacillota</taxon>
        <taxon>Bacilli</taxon>
        <taxon>Bacillales</taxon>
        <taxon>Bacillaceae</taxon>
        <taxon>Aquibacillus</taxon>
    </lineage>
</organism>
<protein>
    <submittedName>
        <fullName evidence="2">Membrane protein</fullName>
    </submittedName>
</protein>
<keyword evidence="1" id="KW-1133">Transmembrane helix</keyword>
<dbReference type="Proteomes" id="UP001296943">
    <property type="component" value="Unassembled WGS sequence"/>
</dbReference>
<feature type="transmembrane region" description="Helical" evidence="1">
    <location>
        <begin position="81"/>
        <end position="108"/>
    </location>
</feature>
<evidence type="ECO:0000313" key="3">
    <source>
        <dbReference type="Proteomes" id="UP001296943"/>
    </source>
</evidence>
<name>A0ABS2MXD2_9BACI</name>
<sequence length="181" mass="19760">MTKKDFLKELDYRLRKVPQQKRKEIIDEYEEQFDIGFTEGKTEAEVAAALGIPKMIADDILADVDVQVIEKGNPTTSISRVIIAAIGLFFFNLIFLLGPVVAIIAVYLSFSAVGIAFSLTPLAWLVSIVLGQAANVLGEFFIVLTVSSLGVLISIGMMYVGKGLIKGIGTYVKFNIRVIKG</sequence>